<dbReference type="InterPro" id="IPR050490">
    <property type="entry name" value="Bact_solute-bd_prot1"/>
</dbReference>
<dbReference type="EMBL" id="BAAAHP010000015">
    <property type="protein sequence ID" value="GAA0922762.1"/>
    <property type="molecule type" value="Genomic_DNA"/>
</dbReference>
<sequence>MRIRGRTAAFIAVTGAMVLGVAATIGYSVGTGRDPSRTVTWWVPNWDSEIATELVAEFEAQNPDLSVEMVETTSDTMANKVSVALDSDNPPDVITELSSRTRTYIAKGALSDLSDMYGPDMPRSDFIPGALEAVTDGAATYAVPYRWDCVALIYNKDLFAAAGITEPPATWADLLADARKLTSGDVTATAWPMSGAAEDLVRRYLGFALSAGATIEHGVPRMDLASSQAALEIVGGSVAEGWASRSSLEVDNSEVRELFINGRIAMYLGGVFDVEQHLEAGINVGTALTPGPDGPGMQTADGWGYLVPEKAKNVSGARRLVEFLSRPETMARLTMTYPARISASGDPRFHDEYREPHYEQLAEHSVPPPNDPAWVGLNPFVYSTVQAVALGQTSPADGARAIQAEADRVLGPAG</sequence>
<organism evidence="1 2">
    <name type="scientific">Pseudonocardia zijingensis</name>
    <dbReference type="NCBI Taxonomy" id="153376"/>
    <lineage>
        <taxon>Bacteria</taxon>
        <taxon>Bacillati</taxon>
        <taxon>Actinomycetota</taxon>
        <taxon>Actinomycetes</taxon>
        <taxon>Pseudonocardiales</taxon>
        <taxon>Pseudonocardiaceae</taxon>
        <taxon>Pseudonocardia</taxon>
    </lineage>
</organism>
<dbReference type="Proteomes" id="UP001499967">
    <property type="component" value="Unassembled WGS sequence"/>
</dbReference>
<comment type="caution">
    <text evidence="1">The sequence shown here is derived from an EMBL/GenBank/DDBJ whole genome shotgun (WGS) entry which is preliminary data.</text>
</comment>
<dbReference type="InterPro" id="IPR006059">
    <property type="entry name" value="SBP"/>
</dbReference>
<dbReference type="RefSeq" id="WP_343938707.1">
    <property type="nucleotide sequence ID" value="NZ_BAAAHP010000015.1"/>
</dbReference>
<dbReference type="Gene3D" id="3.40.190.10">
    <property type="entry name" value="Periplasmic binding protein-like II"/>
    <property type="match status" value="2"/>
</dbReference>
<dbReference type="CDD" id="cd13585">
    <property type="entry name" value="PBP2_TMBP_like"/>
    <property type="match status" value="1"/>
</dbReference>
<protein>
    <submittedName>
        <fullName evidence="1">Sugar ABC transporter substrate-binding protein</fullName>
    </submittedName>
</protein>
<gene>
    <name evidence="1" type="ORF">GCM10009559_06570</name>
</gene>
<dbReference type="Pfam" id="PF01547">
    <property type="entry name" value="SBP_bac_1"/>
    <property type="match status" value="1"/>
</dbReference>
<proteinExistence type="predicted"/>
<dbReference type="PANTHER" id="PTHR43649:SF30">
    <property type="entry name" value="ABC TRANSPORTER SUBSTRATE-BINDING PROTEIN"/>
    <property type="match status" value="1"/>
</dbReference>
<name>A0ABP3ZM97_9PSEU</name>
<dbReference type="PANTHER" id="PTHR43649">
    <property type="entry name" value="ARABINOSE-BINDING PROTEIN-RELATED"/>
    <property type="match status" value="1"/>
</dbReference>
<reference evidence="2" key="1">
    <citation type="journal article" date="2019" name="Int. J. Syst. Evol. Microbiol.">
        <title>The Global Catalogue of Microorganisms (GCM) 10K type strain sequencing project: providing services to taxonomists for standard genome sequencing and annotation.</title>
        <authorList>
            <consortium name="The Broad Institute Genomics Platform"/>
            <consortium name="The Broad Institute Genome Sequencing Center for Infectious Disease"/>
            <person name="Wu L."/>
            <person name="Ma J."/>
        </authorList>
    </citation>
    <scope>NUCLEOTIDE SEQUENCE [LARGE SCALE GENOMIC DNA]</scope>
    <source>
        <strain evidence="2">JCM 11117</strain>
    </source>
</reference>
<keyword evidence="2" id="KW-1185">Reference proteome</keyword>
<accession>A0ABP3ZM97</accession>
<evidence type="ECO:0000313" key="2">
    <source>
        <dbReference type="Proteomes" id="UP001499967"/>
    </source>
</evidence>
<dbReference type="SUPFAM" id="SSF53850">
    <property type="entry name" value="Periplasmic binding protein-like II"/>
    <property type="match status" value="1"/>
</dbReference>
<evidence type="ECO:0000313" key="1">
    <source>
        <dbReference type="EMBL" id="GAA0922762.1"/>
    </source>
</evidence>